<feature type="signal peptide" evidence="9">
    <location>
        <begin position="1"/>
        <end position="24"/>
    </location>
</feature>
<dbReference type="SUPFAM" id="SSF47699">
    <property type="entry name" value="Bifunctional inhibitor/lipid-transfer protein/seed storage 2S albumin"/>
    <property type="match status" value="1"/>
</dbReference>
<evidence type="ECO:0000256" key="7">
    <source>
        <dbReference type="ARBA" id="ARBA00023180"/>
    </source>
</evidence>
<evidence type="ECO:0000259" key="10">
    <source>
        <dbReference type="SMART" id="SM00499"/>
    </source>
</evidence>
<dbReference type="GO" id="GO:0006869">
    <property type="term" value="P:lipid transport"/>
    <property type="evidence" value="ECO:0007669"/>
    <property type="project" value="InterPro"/>
</dbReference>
<dbReference type="InterPro" id="IPR043325">
    <property type="entry name" value="LTSS"/>
</dbReference>
<comment type="subcellular location">
    <subcellularLocation>
        <location evidence="1">Cell membrane</location>
        <topology evidence="1">Lipid-anchor</topology>
        <topology evidence="1">GPI-anchor</topology>
    </subcellularLocation>
</comment>
<keyword evidence="12" id="KW-1185">Reference proteome</keyword>
<dbReference type="AlphaFoldDB" id="A0A6A2XGQ9"/>
<evidence type="ECO:0000256" key="6">
    <source>
        <dbReference type="ARBA" id="ARBA00023157"/>
    </source>
</evidence>
<dbReference type="PANTHER" id="PTHR33044">
    <property type="entry name" value="BIFUNCTIONAL INHIBITOR/LIPID-TRANSFER PROTEIN/SEED STORAGE 2S ALBUMIN SUPERFAMILY PROTEIN-RELATED"/>
    <property type="match status" value="1"/>
</dbReference>
<dbReference type="GO" id="GO:0005886">
    <property type="term" value="C:plasma membrane"/>
    <property type="evidence" value="ECO:0007669"/>
    <property type="project" value="UniProtKB-SubCell"/>
</dbReference>
<feature type="chain" id="PRO_5025391220" description="Bifunctional inhibitor/plant lipid transfer protein/seed storage helical domain-containing protein" evidence="9">
    <location>
        <begin position="25"/>
        <end position="179"/>
    </location>
</feature>
<sequence>MESKRQSLTLAFILLPMLLGFARSDINQDKAECATQLAALAPCLLYVGNQAKTPTVDCCGGIKQVLDKSKKCLCELLKDKDDPSLGLKINGTRAATLPSTCHLPANITDCVSLLHLAPNSQDAKLFEGYQKLEEGHATTPTSGSSSRPSSAAEKSEGVRAKAWVGVEMALALSLWISYI</sequence>
<dbReference type="GO" id="GO:0008289">
    <property type="term" value="F:lipid binding"/>
    <property type="evidence" value="ECO:0007669"/>
    <property type="project" value="InterPro"/>
</dbReference>
<dbReference type="FunFam" id="1.10.110.10:FF:000001">
    <property type="entry name" value="Bifunctional inhibitor/lipid-transfer protein/seed storage 2S albumin superfamily protein"/>
    <property type="match status" value="1"/>
</dbReference>
<dbReference type="Pfam" id="PF14368">
    <property type="entry name" value="LTP_2"/>
    <property type="match status" value="1"/>
</dbReference>
<evidence type="ECO:0000256" key="1">
    <source>
        <dbReference type="ARBA" id="ARBA00004609"/>
    </source>
</evidence>
<comment type="similarity">
    <text evidence="2">Belongs to the plant LTP family.</text>
</comment>
<keyword evidence="4" id="KW-0336">GPI-anchor</keyword>
<feature type="domain" description="Bifunctional inhibitor/plant lipid transfer protein/seed storage helical" evidence="10">
    <location>
        <begin position="33"/>
        <end position="110"/>
    </location>
</feature>
<evidence type="ECO:0000313" key="12">
    <source>
        <dbReference type="Proteomes" id="UP000436088"/>
    </source>
</evidence>
<dbReference type="InterPro" id="IPR000528">
    <property type="entry name" value="Plant_nsLTP"/>
</dbReference>
<dbReference type="Gene3D" id="1.10.110.10">
    <property type="entry name" value="Plant lipid-transfer and hydrophobic proteins"/>
    <property type="match status" value="1"/>
</dbReference>
<comment type="caution">
    <text evidence="11">The sequence shown here is derived from an EMBL/GenBank/DDBJ whole genome shotgun (WGS) entry which is preliminary data.</text>
</comment>
<evidence type="ECO:0000256" key="5">
    <source>
        <dbReference type="ARBA" id="ARBA00022729"/>
    </source>
</evidence>
<evidence type="ECO:0000256" key="8">
    <source>
        <dbReference type="ARBA" id="ARBA00023288"/>
    </source>
</evidence>
<gene>
    <name evidence="11" type="ORF">F3Y22_tig00111708pilonHSYRG00402</name>
</gene>
<evidence type="ECO:0000313" key="11">
    <source>
        <dbReference type="EMBL" id="KAE8674973.1"/>
    </source>
</evidence>
<dbReference type="Proteomes" id="UP000436088">
    <property type="component" value="Unassembled WGS sequence"/>
</dbReference>
<dbReference type="InterPro" id="IPR036312">
    <property type="entry name" value="Bifun_inhib/LTP/seed_sf"/>
</dbReference>
<protein>
    <recommendedName>
        <fullName evidence="10">Bifunctional inhibitor/plant lipid transfer protein/seed storage helical domain-containing protein</fullName>
    </recommendedName>
</protein>
<evidence type="ECO:0000256" key="9">
    <source>
        <dbReference type="SAM" id="SignalP"/>
    </source>
</evidence>
<dbReference type="SMART" id="SM00499">
    <property type="entry name" value="AAI"/>
    <property type="match status" value="1"/>
</dbReference>
<name>A0A6A2XGQ9_HIBSY</name>
<evidence type="ECO:0000256" key="3">
    <source>
        <dbReference type="ARBA" id="ARBA00022475"/>
    </source>
</evidence>
<evidence type="ECO:0000256" key="2">
    <source>
        <dbReference type="ARBA" id="ARBA00009748"/>
    </source>
</evidence>
<dbReference type="InterPro" id="IPR016140">
    <property type="entry name" value="Bifunc_inhib/LTP/seed_store"/>
</dbReference>
<dbReference type="GO" id="GO:0098552">
    <property type="term" value="C:side of membrane"/>
    <property type="evidence" value="ECO:0007669"/>
    <property type="project" value="UniProtKB-KW"/>
</dbReference>
<proteinExistence type="inferred from homology"/>
<accession>A0A6A2XGQ9</accession>
<keyword evidence="8" id="KW-0449">Lipoprotein</keyword>
<keyword evidence="3" id="KW-1003">Cell membrane</keyword>
<evidence type="ECO:0000256" key="4">
    <source>
        <dbReference type="ARBA" id="ARBA00022622"/>
    </source>
</evidence>
<keyword evidence="5 9" id="KW-0732">Signal</keyword>
<reference evidence="11" key="1">
    <citation type="submission" date="2019-09" db="EMBL/GenBank/DDBJ databases">
        <title>Draft genome information of white flower Hibiscus syriacus.</title>
        <authorList>
            <person name="Kim Y.-M."/>
        </authorList>
    </citation>
    <scope>NUCLEOTIDE SEQUENCE [LARGE SCALE GENOMIC DNA]</scope>
    <source>
        <strain evidence="11">YM2019G1</strain>
    </source>
</reference>
<dbReference type="EMBL" id="VEPZ02001408">
    <property type="protein sequence ID" value="KAE8674973.1"/>
    <property type="molecule type" value="Genomic_DNA"/>
</dbReference>
<keyword evidence="6" id="KW-1015">Disulfide bond</keyword>
<keyword evidence="4" id="KW-0472">Membrane</keyword>
<organism evidence="11 12">
    <name type="scientific">Hibiscus syriacus</name>
    <name type="common">Rose of Sharon</name>
    <dbReference type="NCBI Taxonomy" id="106335"/>
    <lineage>
        <taxon>Eukaryota</taxon>
        <taxon>Viridiplantae</taxon>
        <taxon>Streptophyta</taxon>
        <taxon>Embryophyta</taxon>
        <taxon>Tracheophyta</taxon>
        <taxon>Spermatophyta</taxon>
        <taxon>Magnoliopsida</taxon>
        <taxon>eudicotyledons</taxon>
        <taxon>Gunneridae</taxon>
        <taxon>Pentapetalae</taxon>
        <taxon>rosids</taxon>
        <taxon>malvids</taxon>
        <taxon>Malvales</taxon>
        <taxon>Malvaceae</taxon>
        <taxon>Malvoideae</taxon>
        <taxon>Hibiscus</taxon>
    </lineage>
</organism>
<dbReference type="CDD" id="cd00010">
    <property type="entry name" value="AAI_LTSS"/>
    <property type="match status" value="1"/>
</dbReference>
<keyword evidence="7" id="KW-0325">Glycoprotein</keyword>
<dbReference type="PRINTS" id="PR00382">
    <property type="entry name" value="LIPIDTRNSFER"/>
</dbReference>